<dbReference type="KEGG" id="trb:HB776_23290"/>
<dbReference type="AlphaFoldDB" id="A0A7G6U463"/>
<evidence type="ECO:0000313" key="2">
    <source>
        <dbReference type="Proteomes" id="UP000515291"/>
    </source>
</evidence>
<proteinExistence type="predicted"/>
<dbReference type="Proteomes" id="UP000515291">
    <property type="component" value="Chromosome"/>
</dbReference>
<gene>
    <name evidence="1" type="ORF">HB776_23290</name>
</gene>
<protein>
    <submittedName>
        <fullName evidence="1">Uncharacterized protein</fullName>
    </submittedName>
</protein>
<name>A0A7G6U463_9BRAD</name>
<organism evidence="1 2">
    <name type="scientific">Tardiphaga robiniae</name>
    <dbReference type="NCBI Taxonomy" id="943830"/>
    <lineage>
        <taxon>Bacteria</taxon>
        <taxon>Pseudomonadati</taxon>
        <taxon>Pseudomonadota</taxon>
        <taxon>Alphaproteobacteria</taxon>
        <taxon>Hyphomicrobiales</taxon>
        <taxon>Nitrobacteraceae</taxon>
        <taxon>Tardiphaga</taxon>
    </lineage>
</organism>
<sequence length="180" mass="19624">MAAVGNLGHRSPLAHMPFTEIDPQNEELKVTLAHAFDAAWQPFVTHEGESADTPENRRRLAARIVAVARSGQIDEKALSEAGLIYLRVLAEAARLSARIRDVASPDLAPQADDQRNQSFGPETVAAMSTALDRCLDELPLRISSDAVQLLSSSILDEASRGERDPEKLQLHALALLKSRQ</sequence>
<dbReference type="EMBL" id="CP050292">
    <property type="protein sequence ID" value="QND73795.1"/>
    <property type="molecule type" value="Genomic_DNA"/>
</dbReference>
<evidence type="ECO:0000313" key="1">
    <source>
        <dbReference type="EMBL" id="QND73795.1"/>
    </source>
</evidence>
<accession>A0A7G6U463</accession>
<dbReference type="RefSeq" id="WP_184512420.1">
    <property type="nucleotide sequence ID" value="NZ_CP050292.1"/>
</dbReference>
<reference evidence="2" key="1">
    <citation type="journal article" date="2020" name="Mol. Plant Microbe">
        <title>Rhizobial microsymbionts of the narrowly endemic Oxytropis species growing in Kamchatka are characterized by significant genetic diversity and possess a set of genes that are associated with T3SS and T6SS secretion systems and can affect the development of symbiosis.</title>
        <authorList>
            <person name="Safronova V."/>
            <person name="Guro P."/>
            <person name="Sazanova A."/>
            <person name="Kuznetsova I."/>
            <person name="Belimov A."/>
            <person name="Yakubov V."/>
            <person name="Chirak E."/>
            <person name="Afonin A."/>
            <person name="Gogolev Y."/>
            <person name="Andronov E."/>
            <person name="Tikhonovich I."/>
        </authorList>
    </citation>
    <scope>NUCLEOTIDE SEQUENCE [LARGE SCALE GENOMIC DNA]</scope>
    <source>
        <strain evidence="2">581</strain>
    </source>
</reference>